<evidence type="ECO:0000313" key="4">
    <source>
        <dbReference type="EMBL" id="GGW24942.1"/>
    </source>
</evidence>
<accession>A0A918MIE8</accession>
<dbReference type="Gene3D" id="2.40.50.100">
    <property type="match status" value="1"/>
</dbReference>
<dbReference type="Pfam" id="PF25917">
    <property type="entry name" value="BSH_RND"/>
    <property type="match status" value="1"/>
</dbReference>
<dbReference type="GO" id="GO:0030313">
    <property type="term" value="C:cell envelope"/>
    <property type="evidence" value="ECO:0007669"/>
    <property type="project" value="UniProtKB-SubCell"/>
</dbReference>
<dbReference type="GO" id="GO:0005886">
    <property type="term" value="C:plasma membrane"/>
    <property type="evidence" value="ECO:0007669"/>
    <property type="project" value="TreeGrafter"/>
</dbReference>
<gene>
    <name evidence="4" type="ORF">GCM10007383_07170</name>
</gene>
<evidence type="ECO:0000313" key="5">
    <source>
        <dbReference type="Proteomes" id="UP000634668"/>
    </source>
</evidence>
<evidence type="ECO:0000259" key="3">
    <source>
        <dbReference type="Pfam" id="PF25944"/>
    </source>
</evidence>
<dbReference type="InterPro" id="IPR058626">
    <property type="entry name" value="MdtA-like_b-barrel"/>
</dbReference>
<dbReference type="Gene3D" id="2.40.30.170">
    <property type="match status" value="1"/>
</dbReference>
<dbReference type="InterPro" id="IPR006143">
    <property type="entry name" value="RND_pump_MFP"/>
</dbReference>
<dbReference type="Pfam" id="PF25944">
    <property type="entry name" value="Beta-barrel_RND"/>
    <property type="match status" value="1"/>
</dbReference>
<dbReference type="NCBIfam" id="TIGR01730">
    <property type="entry name" value="RND_mfp"/>
    <property type="match status" value="1"/>
</dbReference>
<keyword evidence="5" id="KW-1185">Reference proteome</keyword>
<dbReference type="PANTHER" id="PTHR30158:SF23">
    <property type="entry name" value="MULTIDRUG RESISTANCE PROTEIN MEXA"/>
    <property type="match status" value="1"/>
</dbReference>
<reference evidence="4" key="2">
    <citation type="submission" date="2020-09" db="EMBL/GenBank/DDBJ databases">
        <authorList>
            <person name="Sun Q."/>
            <person name="Kim S."/>
        </authorList>
    </citation>
    <scope>NUCLEOTIDE SEQUENCE</scope>
    <source>
        <strain evidence="4">KCTC 12113</strain>
    </source>
</reference>
<sequence length="369" mass="39932">MKKLLIAPIILSITLFIGCGEKEQPIQAASAAPYPTIKVERRSVDNFTKYPASIEGMVNSKVRAKVAGYIQEVLVDEGQEVKKGQLMFTLETQSLTQDAGAAKARINSAQVELNKLRPLVEKNIISSVQLETAKANLEQAKSNYQSIAANIGYAQIKSPVDGVVGSIPFRKGNLVSAQDAVPLTTVSSIERVYAFFSMNEKDLISFLRDVEGNTMEEKAKNMSDVQLILADGSIYEHKGKIETISGEINTNTGTVTFRATFPNPQGLLRNGSSGSIILPNKLNDVLVIPTLSTYEQQGKKFVYLVQGDSLVPKSITLTAAVNGISAIEGLEEGVQILANGLGKVRPGQKIIPQPTSLDSIIYSFNPVFK</sequence>
<dbReference type="Proteomes" id="UP000634668">
    <property type="component" value="Unassembled WGS sequence"/>
</dbReference>
<protein>
    <submittedName>
        <fullName evidence="4">RND transporter</fullName>
    </submittedName>
</protein>
<dbReference type="EMBL" id="BMWP01000003">
    <property type="protein sequence ID" value="GGW24942.1"/>
    <property type="molecule type" value="Genomic_DNA"/>
</dbReference>
<dbReference type="GO" id="GO:0046677">
    <property type="term" value="P:response to antibiotic"/>
    <property type="evidence" value="ECO:0007669"/>
    <property type="project" value="TreeGrafter"/>
</dbReference>
<proteinExistence type="inferred from homology"/>
<feature type="domain" description="Multidrug resistance protein MdtA-like beta-barrel" evidence="3">
    <location>
        <begin position="193"/>
        <end position="271"/>
    </location>
</feature>
<dbReference type="InterPro" id="IPR058625">
    <property type="entry name" value="MdtA-like_BSH"/>
</dbReference>
<comment type="caution">
    <text evidence="4">The sequence shown here is derived from an EMBL/GenBank/DDBJ whole genome shotgun (WGS) entry which is preliminary data.</text>
</comment>
<dbReference type="PROSITE" id="PS51257">
    <property type="entry name" value="PROKAR_LIPOPROTEIN"/>
    <property type="match status" value="1"/>
</dbReference>
<dbReference type="Gene3D" id="1.10.287.470">
    <property type="entry name" value="Helix hairpin bin"/>
    <property type="match status" value="1"/>
</dbReference>
<dbReference type="SUPFAM" id="SSF111369">
    <property type="entry name" value="HlyD-like secretion proteins"/>
    <property type="match status" value="1"/>
</dbReference>
<reference evidence="4" key="1">
    <citation type="journal article" date="2014" name="Int. J. Syst. Evol. Microbiol.">
        <title>Complete genome sequence of Corynebacterium casei LMG S-19264T (=DSM 44701T), isolated from a smear-ripened cheese.</title>
        <authorList>
            <consortium name="US DOE Joint Genome Institute (JGI-PGF)"/>
            <person name="Walter F."/>
            <person name="Albersmeier A."/>
            <person name="Kalinowski J."/>
            <person name="Ruckert C."/>
        </authorList>
    </citation>
    <scope>NUCLEOTIDE SEQUENCE</scope>
    <source>
        <strain evidence="4">KCTC 12113</strain>
    </source>
</reference>
<dbReference type="PANTHER" id="PTHR30158">
    <property type="entry name" value="ACRA/E-RELATED COMPONENT OF DRUG EFFLUX TRANSPORTER"/>
    <property type="match status" value="1"/>
</dbReference>
<dbReference type="GO" id="GO:0022857">
    <property type="term" value="F:transmembrane transporter activity"/>
    <property type="evidence" value="ECO:0007669"/>
    <property type="project" value="InterPro"/>
</dbReference>
<dbReference type="Gene3D" id="2.40.420.20">
    <property type="match status" value="1"/>
</dbReference>
<dbReference type="AlphaFoldDB" id="A0A918MIE8"/>
<organism evidence="4 5">
    <name type="scientific">Arenibacter certesii</name>
    <dbReference type="NCBI Taxonomy" id="228955"/>
    <lineage>
        <taxon>Bacteria</taxon>
        <taxon>Pseudomonadati</taxon>
        <taxon>Bacteroidota</taxon>
        <taxon>Flavobacteriia</taxon>
        <taxon>Flavobacteriales</taxon>
        <taxon>Flavobacteriaceae</taxon>
        <taxon>Arenibacter</taxon>
    </lineage>
</organism>
<dbReference type="RefSeq" id="WP_026811900.1">
    <property type="nucleotide sequence ID" value="NZ_BMWP01000003.1"/>
</dbReference>
<evidence type="ECO:0000259" key="2">
    <source>
        <dbReference type="Pfam" id="PF25917"/>
    </source>
</evidence>
<name>A0A918MIE8_9FLAO</name>
<feature type="domain" description="Multidrug resistance protein MdtA-like barrel-sandwich hybrid" evidence="2">
    <location>
        <begin position="61"/>
        <end position="186"/>
    </location>
</feature>
<evidence type="ECO:0000256" key="1">
    <source>
        <dbReference type="ARBA" id="ARBA00009477"/>
    </source>
</evidence>
<comment type="similarity">
    <text evidence="1">Belongs to the membrane fusion protein (MFP) (TC 8.A.1) family.</text>
</comment>